<name>A0ACC6TP47_9CREN</name>
<dbReference type="Proteomes" id="UP000053480">
    <property type="component" value="Unassembled WGS sequence"/>
</dbReference>
<organism evidence="1 2">
    <name type="scientific">Candidatus Aramenus sulfurataquae</name>
    <dbReference type="NCBI Taxonomy" id="1326980"/>
    <lineage>
        <taxon>Archaea</taxon>
        <taxon>Thermoproteota</taxon>
        <taxon>Thermoprotei</taxon>
        <taxon>Sulfolobales</taxon>
        <taxon>Sulfolobaceae</taxon>
        <taxon>Candidatus Aramenus</taxon>
    </lineage>
</organism>
<proteinExistence type="predicted"/>
<dbReference type="EMBL" id="JZWS03000006">
    <property type="protein sequence ID" value="MEW9491655.1"/>
    <property type="molecule type" value="Genomic_DNA"/>
</dbReference>
<comment type="caution">
    <text evidence="1">The sequence shown here is derived from an EMBL/GenBank/DDBJ whole genome shotgun (WGS) entry which is preliminary data.</text>
</comment>
<sequence length="307" mass="35237">MKRNTIANAVELFERYKRTKEPELLDSAISILEEVEKKDSGSLNLLGLCYLEKGDVRKAIEVFNEAYKRAKDEESRGVILLNKAMALMKLREYQGAYDALKEAISLRTSVKGEAKRLLAKVCLARGGKYVEEAKDILESFEIPNEDLAVAYILLARRGRKEYGKKAIEVSKFLKDDRLLAEALLSSGEEKDVEEALELFRRVRDVRGEARALLVLSKYKPELVYEAASKLEEIEDESQEHLQLLYEVYKRTGLVELLKRAITIAEKLKDSLFLARAYVELSKVENEVENLRLAVKYYEEYVRRAEGK</sequence>
<protein>
    <submittedName>
        <fullName evidence="1">Tetratricopeptide repeat protein</fullName>
    </submittedName>
</protein>
<reference evidence="1" key="1">
    <citation type="submission" date="2024-07" db="EMBL/GenBank/DDBJ databases">
        <title>Metagenome and Metagenome-Assembled Genomes of Archaea from a hot spring from the geothermal field of Los Azufres, Mexico.</title>
        <authorList>
            <person name="Marin-Paredes R."/>
            <person name="Martinez-Romero E."/>
            <person name="Servin-Garciduenas L.E."/>
        </authorList>
    </citation>
    <scope>NUCLEOTIDE SEQUENCE</scope>
    <source>
        <strain evidence="1">AZ1-454</strain>
    </source>
</reference>
<accession>A0ACC6TP47</accession>
<gene>
    <name evidence="1" type="ORF">TQ35_0005570</name>
</gene>
<evidence type="ECO:0000313" key="1">
    <source>
        <dbReference type="EMBL" id="MEW9491655.1"/>
    </source>
</evidence>
<evidence type="ECO:0000313" key="2">
    <source>
        <dbReference type="Proteomes" id="UP000053480"/>
    </source>
</evidence>